<keyword evidence="3 6" id="KW-0812">Transmembrane</keyword>
<keyword evidence="8" id="KW-1185">Reference proteome</keyword>
<evidence type="ECO:0000313" key="7">
    <source>
        <dbReference type="EMBL" id="GEP54572.1"/>
    </source>
</evidence>
<dbReference type="Proteomes" id="UP000321058">
    <property type="component" value="Unassembled WGS sequence"/>
</dbReference>
<feature type="transmembrane region" description="Helical" evidence="6">
    <location>
        <begin position="108"/>
        <end position="128"/>
    </location>
</feature>
<evidence type="ECO:0000256" key="6">
    <source>
        <dbReference type="SAM" id="Phobius"/>
    </source>
</evidence>
<evidence type="ECO:0000256" key="2">
    <source>
        <dbReference type="ARBA" id="ARBA00022475"/>
    </source>
</evidence>
<evidence type="ECO:0000256" key="1">
    <source>
        <dbReference type="ARBA" id="ARBA00004651"/>
    </source>
</evidence>
<dbReference type="RefSeq" id="WP_147148248.1">
    <property type="nucleotide sequence ID" value="NZ_BKAJ01000031.1"/>
</dbReference>
<evidence type="ECO:0000256" key="5">
    <source>
        <dbReference type="ARBA" id="ARBA00023136"/>
    </source>
</evidence>
<dbReference type="CDD" id="cd06581">
    <property type="entry name" value="TM_PBP1_LivM_like"/>
    <property type="match status" value="1"/>
</dbReference>
<dbReference type="AlphaFoldDB" id="A0A512N6F5"/>
<accession>A0A512N6F5</accession>
<dbReference type="GO" id="GO:0015658">
    <property type="term" value="F:branched-chain amino acid transmembrane transporter activity"/>
    <property type="evidence" value="ECO:0007669"/>
    <property type="project" value="InterPro"/>
</dbReference>
<feature type="transmembrane region" description="Helical" evidence="6">
    <location>
        <begin position="53"/>
        <end position="74"/>
    </location>
</feature>
<proteinExistence type="predicted"/>
<feature type="transmembrane region" description="Helical" evidence="6">
    <location>
        <begin position="158"/>
        <end position="178"/>
    </location>
</feature>
<dbReference type="InterPro" id="IPR043428">
    <property type="entry name" value="LivM-like"/>
</dbReference>
<evidence type="ECO:0000256" key="4">
    <source>
        <dbReference type="ARBA" id="ARBA00022989"/>
    </source>
</evidence>
<sequence>MSAGLRALLVAVVVVLAAAPFGLPPFAMTLLTEALILGLFAMSLDLMFGYTRLVSFGHAAAYGLGAYACGFMLLHTDMPLLFVVFGAALLTGIVAIGVGWICTLATGVSFSMLTLAFAQLLYAISFKWTSVTGGSDGLAGIPRTAGPFGFDALTSKTGFYYLVLACLVGAFLVCFALVRSPFGAVLRGIRENEAKTIALGYNTRLYKIAVVAVAYALGGLAGALYAPFAGFANTELLFWLLSGQVLIMVIVGGSGTLVGPILGAAFFMLMEHQLSSWTEAWALYFGLIFIAFVLFAPQGIWGVATAWLQRSRNPTRAS</sequence>
<keyword evidence="4 6" id="KW-1133">Transmembrane helix</keyword>
<comment type="caution">
    <text evidence="7">The sequence shown here is derived from an EMBL/GenBank/DDBJ whole genome shotgun (WGS) entry which is preliminary data.</text>
</comment>
<feature type="transmembrane region" description="Helical" evidence="6">
    <location>
        <begin position="80"/>
        <end position="101"/>
    </location>
</feature>
<evidence type="ECO:0000256" key="3">
    <source>
        <dbReference type="ARBA" id="ARBA00022692"/>
    </source>
</evidence>
<dbReference type="OrthoDB" id="9804361at2"/>
<dbReference type="InterPro" id="IPR001851">
    <property type="entry name" value="ABC_transp_permease"/>
</dbReference>
<feature type="transmembrane region" description="Helical" evidence="6">
    <location>
        <begin position="281"/>
        <end position="308"/>
    </location>
</feature>
<organism evidence="7 8">
    <name type="scientific">Reyranella soli</name>
    <dbReference type="NCBI Taxonomy" id="1230389"/>
    <lineage>
        <taxon>Bacteria</taxon>
        <taxon>Pseudomonadati</taxon>
        <taxon>Pseudomonadota</taxon>
        <taxon>Alphaproteobacteria</taxon>
        <taxon>Hyphomicrobiales</taxon>
        <taxon>Reyranellaceae</taxon>
        <taxon>Reyranella</taxon>
    </lineage>
</organism>
<dbReference type="Pfam" id="PF02653">
    <property type="entry name" value="BPD_transp_2"/>
    <property type="match status" value="1"/>
</dbReference>
<dbReference type="EMBL" id="BKAJ01000031">
    <property type="protein sequence ID" value="GEP54572.1"/>
    <property type="molecule type" value="Genomic_DNA"/>
</dbReference>
<dbReference type="GO" id="GO:0005886">
    <property type="term" value="C:plasma membrane"/>
    <property type="evidence" value="ECO:0007669"/>
    <property type="project" value="UniProtKB-SubCell"/>
</dbReference>
<comment type="subcellular location">
    <subcellularLocation>
        <location evidence="1">Cell membrane</location>
        <topology evidence="1">Multi-pass membrane protein</topology>
    </subcellularLocation>
</comment>
<feature type="transmembrane region" description="Helical" evidence="6">
    <location>
        <begin position="27"/>
        <end position="46"/>
    </location>
</feature>
<reference evidence="7 8" key="1">
    <citation type="submission" date="2019-07" db="EMBL/GenBank/DDBJ databases">
        <title>Whole genome shotgun sequence of Reyranella soli NBRC 108950.</title>
        <authorList>
            <person name="Hosoyama A."/>
            <person name="Uohara A."/>
            <person name="Ohji S."/>
            <person name="Ichikawa N."/>
        </authorList>
    </citation>
    <scope>NUCLEOTIDE SEQUENCE [LARGE SCALE GENOMIC DNA]</scope>
    <source>
        <strain evidence="7 8">NBRC 108950</strain>
    </source>
</reference>
<keyword evidence="5 6" id="KW-0472">Membrane</keyword>
<evidence type="ECO:0000313" key="8">
    <source>
        <dbReference type="Proteomes" id="UP000321058"/>
    </source>
</evidence>
<protein>
    <submittedName>
        <fullName evidence="7">Branched-chain amino acid ABC transporter permease</fullName>
    </submittedName>
</protein>
<keyword evidence="2" id="KW-1003">Cell membrane</keyword>
<gene>
    <name evidence="7" type="ORF">RSO01_17380</name>
</gene>
<feature type="transmembrane region" description="Helical" evidence="6">
    <location>
        <begin position="245"/>
        <end position="269"/>
    </location>
</feature>
<dbReference type="PANTHER" id="PTHR30482:SF17">
    <property type="entry name" value="ABC TRANSPORTER ATP-BINDING PROTEIN"/>
    <property type="match status" value="1"/>
</dbReference>
<name>A0A512N6F5_9HYPH</name>
<dbReference type="PANTHER" id="PTHR30482">
    <property type="entry name" value="HIGH-AFFINITY BRANCHED-CHAIN AMINO ACID TRANSPORT SYSTEM PERMEASE"/>
    <property type="match status" value="1"/>
</dbReference>
<feature type="transmembrane region" description="Helical" evidence="6">
    <location>
        <begin position="205"/>
        <end position="225"/>
    </location>
</feature>